<proteinExistence type="predicted"/>
<dbReference type="PANTHER" id="PTHR35113">
    <property type="entry name" value="FERREDOXIN-THIOREDOXIN REDUCTASE CATALYTIC CHAIN, CHLOROPLASTIC"/>
    <property type="match status" value="1"/>
</dbReference>
<sequence length="201" mass="22314">MNSMKEESTEQLLCVLMNPPPPFDVTLAVPPPPPHHVSILSHMICTPPSSFTEFVTINSDLAGDVPAAASSSSGTTITRCSLYHRLNLQSHQSLRTHQCKKFLQSPEKSVEIMRKFSEKNTRRSWTYFCVDKGVIYVVIKFDSLWNDLTTLTETGSDTEAHTVISVMFLPSMAPKEQLAGDISNEVPIVDESELSLNKSDS</sequence>
<dbReference type="InterPro" id="IPR004209">
    <property type="entry name" value="FTR_bsu"/>
</dbReference>
<accession>A0ABQ7EQF9</accession>
<dbReference type="Proteomes" id="UP000266723">
    <property type="component" value="Unassembled WGS sequence"/>
</dbReference>
<evidence type="ECO:0000313" key="1">
    <source>
        <dbReference type="EMBL" id="KAF3605784.1"/>
    </source>
</evidence>
<dbReference type="PANTHER" id="PTHR35113:SF1">
    <property type="entry name" value="FERREDOXIN-THIOREDOXIN REDUCTASE CATALYTIC CHAIN, CHLOROPLASTIC"/>
    <property type="match status" value="1"/>
</dbReference>
<comment type="caution">
    <text evidence="1">The sequence shown here is derived from an EMBL/GenBank/DDBJ whole genome shotgun (WGS) entry which is preliminary data.</text>
</comment>
<keyword evidence="2" id="KW-1185">Reference proteome</keyword>
<protein>
    <submittedName>
        <fullName evidence="1">Uncharacterized protein</fullName>
    </submittedName>
</protein>
<dbReference type="EMBL" id="QGKV02000297">
    <property type="protein sequence ID" value="KAF3605784.1"/>
    <property type="molecule type" value="Genomic_DNA"/>
</dbReference>
<gene>
    <name evidence="1" type="ORF">DY000_02046447</name>
</gene>
<evidence type="ECO:0000313" key="2">
    <source>
        <dbReference type="Proteomes" id="UP000266723"/>
    </source>
</evidence>
<organism evidence="1 2">
    <name type="scientific">Brassica cretica</name>
    <name type="common">Mustard</name>
    <dbReference type="NCBI Taxonomy" id="69181"/>
    <lineage>
        <taxon>Eukaryota</taxon>
        <taxon>Viridiplantae</taxon>
        <taxon>Streptophyta</taxon>
        <taxon>Embryophyta</taxon>
        <taxon>Tracheophyta</taxon>
        <taxon>Spermatophyta</taxon>
        <taxon>Magnoliopsida</taxon>
        <taxon>eudicotyledons</taxon>
        <taxon>Gunneridae</taxon>
        <taxon>Pentapetalae</taxon>
        <taxon>rosids</taxon>
        <taxon>malvids</taxon>
        <taxon>Brassicales</taxon>
        <taxon>Brassicaceae</taxon>
        <taxon>Brassiceae</taxon>
        <taxon>Brassica</taxon>
    </lineage>
</organism>
<reference evidence="1 2" key="1">
    <citation type="journal article" date="2020" name="BMC Genomics">
        <title>Intraspecific diversification of the crop wild relative Brassica cretica Lam. using demographic model selection.</title>
        <authorList>
            <person name="Kioukis A."/>
            <person name="Michalopoulou V.A."/>
            <person name="Briers L."/>
            <person name="Pirintsos S."/>
            <person name="Studholme D.J."/>
            <person name="Pavlidis P."/>
            <person name="Sarris P.F."/>
        </authorList>
    </citation>
    <scope>NUCLEOTIDE SEQUENCE [LARGE SCALE GENOMIC DNA]</scope>
    <source>
        <strain evidence="2">cv. PFS-1207/04</strain>
    </source>
</reference>
<name>A0ABQ7EQF9_BRACR</name>